<dbReference type="EMBL" id="BARS01017204">
    <property type="protein sequence ID" value="GAF95348.1"/>
    <property type="molecule type" value="Genomic_DNA"/>
</dbReference>
<dbReference type="AlphaFoldDB" id="X0TP56"/>
<gene>
    <name evidence="1" type="ORF">S01H1_28174</name>
</gene>
<protein>
    <submittedName>
        <fullName evidence="1">Uncharacterized protein</fullName>
    </submittedName>
</protein>
<accession>X0TP56</accession>
<proteinExistence type="predicted"/>
<reference evidence="1" key="1">
    <citation type="journal article" date="2014" name="Front. Microbiol.">
        <title>High frequency of phylogenetically diverse reductive dehalogenase-homologous genes in deep subseafloor sedimentary metagenomes.</title>
        <authorList>
            <person name="Kawai M."/>
            <person name="Futagami T."/>
            <person name="Toyoda A."/>
            <person name="Takaki Y."/>
            <person name="Nishi S."/>
            <person name="Hori S."/>
            <person name="Arai W."/>
            <person name="Tsubouchi T."/>
            <person name="Morono Y."/>
            <person name="Uchiyama I."/>
            <person name="Ito T."/>
            <person name="Fujiyama A."/>
            <person name="Inagaki F."/>
            <person name="Takami H."/>
        </authorList>
    </citation>
    <scope>NUCLEOTIDE SEQUENCE</scope>
    <source>
        <strain evidence="1">Expedition CK06-06</strain>
    </source>
</reference>
<name>X0TP56_9ZZZZ</name>
<sequence>MPQGSRGYIGYKKEITWGTDIGGAATRFFPFISETLTPKIAELISAAQRGIVDEPKSYQGEKSFGGDLLLEVHPVSIGHILRSALGPPAGEAVAGSTETELENCEDAWNEGAGVNEGVISGIDASDKKKGSYAVKLIVSVGVGAGEILA</sequence>
<feature type="non-terminal residue" evidence="1">
    <location>
        <position position="149"/>
    </location>
</feature>
<organism evidence="1">
    <name type="scientific">marine sediment metagenome</name>
    <dbReference type="NCBI Taxonomy" id="412755"/>
    <lineage>
        <taxon>unclassified sequences</taxon>
        <taxon>metagenomes</taxon>
        <taxon>ecological metagenomes</taxon>
    </lineage>
</organism>
<evidence type="ECO:0000313" key="1">
    <source>
        <dbReference type="EMBL" id="GAF95348.1"/>
    </source>
</evidence>
<comment type="caution">
    <text evidence="1">The sequence shown here is derived from an EMBL/GenBank/DDBJ whole genome shotgun (WGS) entry which is preliminary data.</text>
</comment>